<dbReference type="PANTHER" id="PTHR10989">
    <property type="entry name" value="ANDROGEN-INDUCED PROTEIN 1-RELATED"/>
    <property type="match status" value="1"/>
</dbReference>
<evidence type="ECO:0000256" key="14">
    <source>
        <dbReference type="ARBA" id="ARBA00049296"/>
    </source>
</evidence>
<comment type="catalytic activity">
    <reaction evidence="13">
        <text>9-octadecanoyloxy-octadecanoate + H2O = 9-hydroxy-octadecanoate + octadecanoate + H(+)</text>
        <dbReference type="Rhea" id="RHEA:52096"/>
        <dbReference type="ChEBI" id="CHEBI:15377"/>
        <dbReference type="ChEBI" id="CHEBI:15378"/>
        <dbReference type="ChEBI" id="CHEBI:25629"/>
        <dbReference type="ChEBI" id="CHEBI:136286"/>
        <dbReference type="ChEBI" id="CHEBI:136373"/>
    </reaction>
    <physiologicalReaction direction="left-to-right" evidence="13">
        <dbReference type="Rhea" id="RHEA:52097"/>
    </physiologicalReaction>
</comment>
<evidence type="ECO:0000256" key="11">
    <source>
        <dbReference type="ARBA" id="ARBA00048701"/>
    </source>
</evidence>
<dbReference type="EnsemblMetazoa" id="ASTEI09893-RA">
    <property type="protein sequence ID" value="ASTEI09893-PA"/>
    <property type="gene ID" value="ASTEI09893"/>
</dbReference>
<evidence type="ECO:0000256" key="6">
    <source>
        <dbReference type="ARBA" id="ARBA00023136"/>
    </source>
</evidence>
<keyword evidence="5" id="KW-1133">Transmembrane helix</keyword>
<dbReference type="AlphaFoldDB" id="A0A182YN58"/>
<evidence type="ECO:0000313" key="18">
    <source>
        <dbReference type="Proteomes" id="UP000076408"/>
    </source>
</evidence>
<evidence type="ECO:0000256" key="1">
    <source>
        <dbReference type="ARBA" id="ARBA00000923"/>
    </source>
</evidence>
<comment type="catalytic activity">
    <reaction evidence="9">
        <text>9-hexadecanoyloxy-octadecanoate + H2O = 9-hydroxy-octadecanoate + hexadecanoate + H(+)</text>
        <dbReference type="Rhea" id="RHEA:52052"/>
        <dbReference type="ChEBI" id="CHEBI:7896"/>
        <dbReference type="ChEBI" id="CHEBI:15377"/>
        <dbReference type="ChEBI" id="CHEBI:15378"/>
        <dbReference type="ChEBI" id="CHEBI:83670"/>
        <dbReference type="ChEBI" id="CHEBI:136286"/>
    </reaction>
    <physiologicalReaction direction="left-to-right" evidence="9">
        <dbReference type="Rhea" id="RHEA:52053"/>
    </physiologicalReaction>
</comment>
<comment type="catalytic activity">
    <reaction evidence="7">
        <text>12-hexadecanoyloxy-octadecanoate + H2O = 12-hydroxyoctadecanoate + hexadecanoate + H(+)</text>
        <dbReference type="Rhea" id="RHEA:52056"/>
        <dbReference type="ChEBI" id="CHEBI:7896"/>
        <dbReference type="ChEBI" id="CHEBI:15377"/>
        <dbReference type="ChEBI" id="CHEBI:15378"/>
        <dbReference type="ChEBI" id="CHEBI:83677"/>
        <dbReference type="ChEBI" id="CHEBI:84201"/>
    </reaction>
    <physiologicalReaction direction="left-to-right" evidence="7">
        <dbReference type="Rhea" id="RHEA:52057"/>
    </physiologicalReaction>
</comment>
<dbReference type="GO" id="GO:0016020">
    <property type="term" value="C:membrane"/>
    <property type="evidence" value="ECO:0007669"/>
    <property type="project" value="InterPro"/>
</dbReference>
<comment type="similarity">
    <text evidence="3">Belongs to the AIG1 family.</text>
</comment>
<comment type="catalytic activity">
    <reaction evidence="15">
        <text>13-(9Z-hexadecenoyloxy)-octadecanoate + H2O = 13-hydroxy-octadecanoate + (9Z)-hexadecenoate + H(+)</text>
        <dbReference type="Rhea" id="RHEA:52076"/>
        <dbReference type="ChEBI" id="CHEBI:15377"/>
        <dbReference type="ChEBI" id="CHEBI:15378"/>
        <dbReference type="ChEBI" id="CHEBI:32372"/>
        <dbReference type="ChEBI" id="CHEBI:136304"/>
        <dbReference type="ChEBI" id="CHEBI:136315"/>
    </reaction>
    <physiologicalReaction direction="left-to-right" evidence="15">
        <dbReference type="Rhea" id="RHEA:52077"/>
    </physiologicalReaction>
</comment>
<evidence type="ECO:0000256" key="16">
    <source>
        <dbReference type="ARBA" id="ARBA00049428"/>
    </source>
</evidence>
<dbReference type="VEuPathDB" id="VectorBase:ASTE003204"/>
<keyword evidence="18" id="KW-1185">Reference proteome</keyword>
<evidence type="ECO:0000256" key="9">
    <source>
        <dbReference type="ARBA" id="ARBA00047863"/>
    </source>
</evidence>
<organism evidence="17 18">
    <name type="scientific">Anopheles stephensi</name>
    <name type="common">Indo-Pakistan malaria mosquito</name>
    <dbReference type="NCBI Taxonomy" id="30069"/>
    <lineage>
        <taxon>Eukaryota</taxon>
        <taxon>Metazoa</taxon>
        <taxon>Ecdysozoa</taxon>
        <taxon>Arthropoda</taxon>
        <taxon>Hexapoda</taxon>
        <taxon>Insecta</taxon>
        <taxon>Pterygota</taxon>
        <taxon>Neoptera</taxon>
        <taxon>Endopterygota</taxon>
        <taxon>Diptera</taxon>
        <taxon>Nematocera</taxon>
        <taxon>Culicoidea</taxon>
        <taxon>Culicidae</taxon>
        <taxon>Anophelinae</taxon>
        <taxon>Anopheles</taxon>
    </lineage>
</organism>
<reference evidence="18" key="1">
    <citation type="journal article" date="2014" name="Genome Biol.">
        <title>Genome analysis of a major urban malaria vector mosquito, Anopheles stephensi.</title>
        <authorList>
            <person name="Jiang X."/>
            <person name="Peery A."/>
            <person name="Hall A.B."/>
            <person name="Sharma A."/>
            <person name="Chen X.G."/>
            <person name="Waterhouse R.M."/>
            <person name="Komissarov A."/>
            <person name="Riehle M.M."/>
            <person name="Shouche Y."/>
            <person name="Sharakhova M.V."/>
            <person name="Lawson D."/>
            <person name="Pakpour N."/>
            <person name="Arensburger P."/>
            <person name="Davidson V.L."/>
            <person name="Eiglmeier K."/>
            <person name="Emrich S."/>
            <person name="George P."/>
            <person name="Kennedy R.C."/>
            <person name="Mane S.P."/>
            <person name="Maslen G."/>
            <person name="Oringanje C."/>
            <person name="Qi Y."/>
            <person name="Settlage R."/>
            <person name="Tojo M."/>
            <person name="Tubio J.M."/>
            <person name="Unger M.F."/>
            <person name="Wang B."/>
            <person name="Vernick K.D."/>
            <person name="Ribeiro J.M."/>
            <person name="James A.A."/>
            <person name="Michel K."/>
            <person name="Riehle M.A."/>
            <person name="Luckhart S."/>
            <person name="Sharakhov I.V."/>
            <person name="Tu Z."/>
        </authorList>
    </citation>
    <scope>NUCLEOTIDE SEQUENCE [LARGE SCALE GENOMIC DNA]</scope>
    <source>
        <strain evidence="18">Indian</strain>
    </source>
</reference>
<comment type="subcellular location">
    <subcellularLocation>
        <location evidence="2">Endomembrane system</location>
        <topology evidence="2">Multi-pass membrane protein</topology>
    </subcellularLocation>
</comment>
<dbReference type="Proteomes" id="UP000076408">
    <property type="component" value="Unassembled WGS sequence"/>
</dbReference>
<evidence type="ECO:0000256" key="5">
    <source>
        <dbReference type="ARBA" id="ARBA00022989"/>
    </source>
</evidence>
<name>A0A182YN58_ANOST</name>
<comment type="catalytic activity">
    <reaction evidence="11">
        <text>12-(9Z-octadecenoyloxy)-octadecanoate + H2O = 12-hydroxyoctadecanoate + (9Z)-octadecenoate + H(+)</text>
        <dbReference type="Rhea" id="RHEA:52060"/>
        <dbReference type="ChEBI" id="CHEBI:15377"/>
        <dbReference type="ChEBI" id="CHEBI:15378"/>
        <dbReference type="ChEBI" id="CHEBI:30823"/>
        <dbReference type="ChEBI" id="CHEBI:84201"/>
        <dbReference type="ChEBI" id="CHEBI:136302"/>
    </reaction>
    <physiologicalReaction direction="left-to-right" evidence="11">
        <dbReference type="Rhea" id="RHEA:52061"/>
    </physiologicalReaction>
</comment>
<proteinExistence type="inferred from homology"/>
<dbReference type="InterPro" id="IPR006838">
    <property type="entry name" value="ADTRP_AIG1"/>
</dbReference>
<evidence type="ECO:0000256" key="7">
    <source>
        <dbReference type="ARBA" id="ARBA00047368"/>
    </source>
</evidence>
<comment type="catalytic activity">
    <reaction evidence="10">
        <text>12-octadecanoyloxy-octadecanoate + H2O = 12-hydroxyoctadecanoate + octadecanoate + H(+)</text>
        <dbReference type="Rhea" id="RHEA:52080"/>
        <dbReference type="ChEBI" id="CHEBI:15377"/>
        <dbReference type="ChEBI" id="CHEBI:15378"/>
        <dbReference type="ChEBI" id="CHEBI:25629"/>
        <dbReference type="ChEBI" id="CHEBI:84201"/>
        <dbReference type="ChEBI" id="CHEBI:136330"/>
    </reaction>
    <physiologicalReaction direction="left-to-right" evidence="10">
        <dbReference type="Rhea" id="RHEA:52081"/>
    </physiologicalReaction>
</comment>
<keyword evidence="4" id="KW-0812">Transmembrane</keyword>
<evidence type="ECO:0000256" key="13">
    <source>
        <dbReference type="ARBA" id="ARBA00049221"/>
    </source>
</evidence>
<dbReference type="VEuPathDB" id="VectorBase:ASTEI20_043089"/>
<reference evidence="17" key="2">
    <citation type="submission" date="2020-05" db="UniProtKB">
        <authorList>
            <consortium name="EnsemblMetazoa"/>
        </authorList>
    </citation>
    <scope>IDENTIFICATION</scope>
    <source>
        <strain evidence="17">Indian</strain>
    </source>
</reference>
<dbReference type="Pfam" id="PF04750">
    <property type="entry name" value="Far-17a_AIG1"/>
    <property type="match status" value="1"/>
</dbReference>
<comment type="catalytic activity">
    <reaction evidence="14">
        <text>13-(9Z-octadecenoyloxy)-octadecanoate + H2O = 13-hydroxy-octadecanoate + (9Z)-octadecenoate + H(+)</text>
        <dbReference type="Rhea" id="RHEA:52064"/>
        <dbReference type="ChEBI" id="CHEBI:15377"/>
        <dbReference type="ChEBI" id="CHEBI:15378"/>
        <dbReference type="ChEBI" id="CHEBI:30823"/>
        <dbReference type="ChEBI" id="CHEBI:136303"/>
        <dbReference type="ChEBI" id="CHEBI:136304"/>
    </reaction>
    <physiologicalReaction direction="left-to-right" evidence="14">
        <dbReference type="Rhea" id="RHEA:52065"/>
    </physiologicalReaction>
</comment>
<accession>A0A182YN58</accession>
<comment type="catalytic activity">
    <reaction evidence="1">
        <text>9-(9Z-hexadecenoyloxy)-octadecanoate + H2O = (9Z)-hexadecenoate + 9-hydroxy-octadecanoate + H(+)</text>
        <dbReference type="Rhea" id="RHEA:52068"/>
        <dbReference type="ChEBI" id="CHEBI:15377"/>
        <dbReference type="ChEBI" id="CHEBI:15378"/>
        <dbReference type="ChEBI" id="CHEBI:32372"/>
        <dbReference type="ChEBI" id="CHEBI:136286"/>
        <dbReference type="ChEBI" id="CHEBI:136309"/>
    </reaction>
    <physiologicalReaction direction="left-to-right" evidence="1">
        <dbReference type="Rhea" id="RHEA:52069"/>
    </physiologicalReaction>
</comment>
<dbReference type="PANTHER" id="PTHR10989:SF16">
    <property type="entry name" value="AT02829P-RELATED"/>
    <property type="match status" value="1"/>
</dbReference>
<evidence type="ECO:0000256" key="8">
    <source>
        <dbReference type="ARBA" id="ARBA00047427"/>
    </source>
</evidence>
<protein>
    <submittedName>
        <fullName evidence="17">Uncharacterized protein</fullName>
    </submittedName>
</protein>
<evidence type="ECO:0000256" key="15">
    <source>
        <dbReference type="ARBA" id="ARBA00049322"/>
    </source>
</evidence>
<dbReference type="VEuPathDB" id="VectorBase:ASTEI09893"/>
<evidence type="ECO:0000256" key="10">
    <source>
        <dbReference type="ARBA" id="ARBA00048680"/>
    </source>
</evidence>
<evidence type="ECO:0000256" key="2">
    <source>
        <dbReference type="ARBA" id="ARBA00004127"/>
    </source>
</evidence>
<comment type="catalytic activity">
    <reaction evidence="12">
        <text>9-(9Z-octadecenoyloxy)-octadecanoate + H2O = 9-hydroxy-octadecanoate + (9Z)-octadecenoate + H(+)</text>
        <dbReference type="Rhea" id="RHEA:52048"/>
        <dbReference type="ChEBI" id="CHEBI:15377"/>
        <dbReference type="ChEBI" id="CHEBI:15378"/>
        <dbReference type="ChEBI" id="CHEBI:30823"/>
        <dbReference type="ChEBI" id="CHEBI:136282"/>
        <dbReference type="ChEBI" id="CHEBI:136286"/>
    </reaction>
    <physiologicalReaction direction="left-to-right" evidence="12">
        <dbReference type="Rhea" id="RHEA:52049"/>
    </physiologicalReaction>
</comment>
<comment type="catalytic activity">
    <reaction evidence="16">
        <text>12-(9Z-hexadecenoyloxy)-octadecanoate + H2O = 12-hydroxyoctadecanoate + (9Z)-hexadecenoate + H(+)</text>
        <dbReference type="Rhea" id="RHEA:52072"/>
        <dbReference type="ChEBI" id="CHEBI:15377"/>
        <dbReference type="ChEBI" id="CHEBI:15378"/>
        <dbReference type="ChEBI" id="CHEBI:32372"/>
        <dbReference type="ChEBI" id="CHEBI:84201"/>
        <dbReference type="ChEBI" id="CHEBI:136312"/>
    </reaction>
    <physiologicalReaction direction="left-to-right" evidence="16">
        <dbReference type="Rhea" id="RHEA:52073"/>
    </physiologicalReaction>
</comment>
<evidence type="ECO:0000256" key="4">
    <source>
        <dbReference type="ARBA" id="ARBA00022692"/>
    </source>
</evidence>
<sequence>MSSVQLYKLPAFVITWHLIAFGQYGYAIYYDRFFVHIPDDLAVPKMMRPTEYGGRSKFLTYWCLRNQLNGIHYLCVCVTIMAKSKSNDGYQRGVYGALRTLMHFIVAVQFSYGVYYDFTYVHFPPGMLRPGGEFGGKLKFLTVWDAILQAVYFTICLLNDFIGTNEVAPKRMPLIRKVKDYMLAAFAFPVALNVGVTFWTLMAIDRELVFPKVLDAVFPGWLNHVMHTNIVIFMVIEICTSFRQYPTRKAGLTGLGIFMASYLGWLHVVRHYGGIWVYPVLEVLNFPQRLVFFAVSLGFSVGLYLLGEFFNNLIWTKELKQLRAATGAGGASKKTK</sequence>
<dbReference type="GO" id="GO:0012505">
    <property type="term" value="C:endomembrane system"/>
    <property type="evidence" value="ECO:0007669"/>
    <property type="project" value="UniProtKB-SubCell"/>
</dbReference>
<evidence type="ECO:0000256" key="3">
    <source>
        <dbReference type="ARBA" id="ARBA00009300"/>
    </source>
</evidence>
<dbReference type="STRING" id="30069.A0A182YN58"/>
<keyword evidence="6" id="KW-0472">Membrane</keyword>
<comment type="catalytic activity">
    <reaction evidence="8">
        <text>13-octadecanoyloxy-octadecanoate + H2O = 13-hydroxy-octadecanoate + octadecanoate + H(+)</text>
        <dbReference type="Rhea" id="RHEA:52084"/>
        <dbReference type="ChEBI" id="CHEBI:15377"/>
        <dbReference type="ChEBI" id="CHEBI:15378"/>
        <dbReference type="ChEBI" id="CHEBI:25629"/>
        <dbReference type="ChEBI" id="CHEBI:136304"/>
        <dbReference type="ChEBI" id="CHEBI:136335"/>
    </reaction>
    <physiologicalReaction direction="left-to-right" evidence="8">
        <dbReference type="Rhea" id="RHEA:52085"/>
    </physiologicalReaction>
</comment>
<evidence type="ECO:0000313" key="17">
    <source>
        <dbReference type="EnsemblMetazoa" id="ASTEI09893-PA"/>
    </source>
</evidence>
<evidence type="ECO:0000256" key="12">
    <source>
        <dbReference type="ARBA" id="ARBA00048800"/>
    </source>
</evidence>
<dbReference type="OMA" id="CVRCDSD"/>